<sequence length="142" mass="15011">MSRALGYYTYTGVQEVAAGNILPLTNTVRQFGSCIRLKNNTVVLKNACSCYGGERAAGYYTVHVNATVTASEEGQVTVSLYQDGNLVPGAVQTSSAAANGIVNFGFTAPVRVYCGQSESVLSVYLNGQQVNTLNVAVEVTKE</sequence>
<evidence type="ECO:0000313" key="1">
    <source>
        <dbReference type="EMBL" id="DAD55432.1"/>
    </source>
</evidence>
<dbReference type="EMBL" id="BK014724">
    <property type="protein sequence ID" value="DAD55432.1"/>
    <property type="molecule type" value="Genomic_DNA"/>
</dbReference>
<name>A0A8D9PDZ4_9CAUD</name>
<proteinExistence type="predicted"/>
<organism evidence="1">
    <name type="scientific">Siphoviridae sp. ctoNj20</name>
    <dbReference type="NCBI Taxonomy" id="2826085"/>
    <lineage>
        <taxon>Viruses</taxon>
        <taxon>Duplodnaviria</taxon>
        <taxon>Heunggongvirae</taxon>
        <taxon>Uroviricota</taxon>
        <taxon>Caudoviricetes</taxon>
    </lineage>
</organism>
<protein>
    <submittedName>
        <fullName evidence="1">Uncharacterized protein</fullName>
    </submittedName>
</protein>
<accession>A0A8D9PDZ4</accession>
<reference evidence="1" key="1">
    <citation type="journal article" date="2021" name="Proc. Natl. Acad. Sci. U.S.A.">
        <title>A Catalog of Tens of Thousands of Viruses from Human Metagenomes Reveals Hidden Associations with Chronic Diseases.</title>
        <authorList>
            <person name="Tisza M.J."/>
            <person name="Buck C.B."/>
        </authorList>
    </citation>
    <scope>NUCLEOTIDE SEQUENCE</scope>
    <source>
        <strain evidence="1">CtoNj20</strain>
    </source>
</reference>